<evidence type="ECO:0000256" key="1">
    <source>
        <dbReference type="SAM" id="Phobius"/>
    </source>
</evidence>
<keyword evidence="4" id="KW-1185">Reference proteome</keyword>
<dbReference type="PANTHER" id="PTHR32100">
    <property type="entry name" value="OMEGA-6 FATTY ACID DESATURASE, CHLOROPLASTIC"/>
    <property type="match status" value="1"/>
</dbReference>
<sequence>MFSLKIFQDGPEFEARKNKPFSPSKVTIFQVRAAVPKELFEKNTFKGLLYVARDIICAVALYKLGWFIEPTARFAIDNFGSTFGAIAKWSMWSAYWYCQSVVLAGWWCMAHEAGHGNVSSYNWVNHLIGFCLHTFVLAPYFAWKASHHAHHKAVVSIERDENYVPRTRSDFGLPKASVARSIDYHEILEETPIYTLSRILIMQVIGWQIYLFTDVSGSPRHPKGTNHFSPWSSLFKPSQRKGIIASDIGILCMMYILYLWTQHVGLDMFIKLYFVPYIFLNHWIVMLTYLHHSDPTIPMYRNSQWSFLRGALSTVDRPLLGWAGRVFFHNVSHDHISHHLFSSIPFYNQPRATASIKSVLGEDYNYDSTNSFRALYRSFTQCIFVEDEGDIVFYKDKKGRAQRELAEDAFERPTKMVGKVEKEE</sequence>
<dbReference type="Proteomes" id="UP000297245">
    <property type="component" value="Unassembled WGS sequence"/>
</dbReference>
<dbReference type="EMBL" id="ML179582">
    <property type="protein sequence ID" value="THU84749.1"/>
    <property type="molecule type" value="Genomic_DNA"/>
</dbReference>
<feature type="domain" description="Fatty acid desaturase" evidence="2">
    <location>
        <begin position="91"/>
        <end position="364"/>
    </location>
</feature>
<accession>A0A4S8L7V5</accession>
<feature type="transmembrane region" description="Helical" evidence="1">
    <location>
        <begin position="242"/>
        <end position="260"/>
    </location>
</feature>
<dbReference type="Pfam" id="PF00487">
    <property type="entry name" value="FA_desaturase"/>
    <property type="match status" value="1"/>
</dbReference>
<organism evidence="3 4">
    <name type="scientific">Dendrothele bispora (strain CBS 962.96)</name>
    <dbReference type="NCBI Taxonomy" id="1314807"/>
    <lineage>
        <taxon>Eukaryota</taxon>
        <taxon>Fungi</taxon>
        <taxon>Dikarya</taxon>
        <taxon>Basidiomycota</taxon>
        <taxon>Agaricomycotina</taxon>
        <taxon>Agaricomycetes</taxon>
        <taxon>Agaricomycetidae</taxon>
        <taxon>Agaricales</taxon>
        <taxon>Agaricales incertae sedis</taxon>
        <taxon>Dendrothele</taxon>
    </lineage>
</organism>
<feature type="transmembrane region" description="Helical" evidence="1">
    <location>
        <begin position="272"/>
        <end position="291"/>
    </location>
</feature>
<name>A0A4S8L7V5_DENBC</name>
<evidence type="ECO:0000313" key="4">
    <source>
        <dbReference type="Proteomes" id="UP000297245"/>
    </source>
</evidence>
<proteinExistence type="predicted"/>
<dbReference type="InterPro" id="IPR005804">
    <property type="entry name" value="FA_desaturase_dom"/>
</dbReference>
<gene>
    <name evidence="3" type="ORF">K435DRAFT_686981</name>
</gene>
<protein>
    <submittedName>
        <fullName evidence="3">Delta-12 fatty acid desaturase</fullName>
    </submittedName>
</protein>
<evidence type="ECO:0000313" key="3">
    <source>
        <dbReference type="EMBL" id="THU84749.1"/>
    </source>
</evidence>
<dbReference type="OrthoDB" id="1461976at2759"/>
<dbReference type="GO" id="GO:0006629">
    <property type="term" value="P:lipid metabolic process"/>
    <property type="evidence" value="ECO:0007669"/>
    <property type="project" value="InterPro"/>
</dbReference>
<dbReference type="GO" id="GO:0016491">
    <property type="term" value="F:oxidoreductase activity"/>
    <property type="evidence" value="ECO:0007669"/>
    <property type="project" value="InterPro"/>
</dbReference>
<reference evidence="3 4" key="1">
    <citation type="journal article" date="2019" name="Nat. Ecol. Evol.">
        <title>Megaphylogeny resolves global patterns of mushroom evolution.</title>
        <authorList>
            <person name="Varga T."/>
            <person name="Krizsan K."/>
            <person name="Foldi C."/>
            <person name="Dima B."/>
            <person name="Sanchez-Garcia M."/>
            <person name="Sanchez-Ramirez S."/>
            <person name="Szollosi G.J."/>
            <person name="Szarkandi J.G."/>
            <person name="Papp V."/>
            <person name="Albert L."/>
            <person name="Andreopoulos W."/>
            <person name="Angelini C."/>
            <person name="Antonin V."/>
            <person name="Barry K.W."/>
            <person name="Bougher N.L."/>
            <person name="Buchanan P."/>
            <person name="Buyck B."/>
            <person name="Bense V."/>
            <person name="Catcheside P."/>
            <person name="Chovatia M."/>
            <person name="Cooper J."/>
            <person name="Damon W."/>
            <person name="Desjardin D."/>
            <person name="Finy P."/>
            <person name="Geml J."/>
            <person name="Haridas S."/>
            <person name="Hughes K."/>
            <person name="Justo A."/>
            <person name="Karasinski D."/>
            <person name="Kautmanova I."/>
            <person name="Kiss B."/>
            <person name="Kocsube S."/>
            <person name="Kotiranta H."/>
            <person name="LaButti K.M."/>
            <person name="Lechner B.E."/>
            <person name="Liimatainen K."/>
            <person name="Lipzen A."/>
            <person name="Lukacs Z."/>
            <person name="Mihaltcheva S."/>
            <person name="Morgado L.N."/>
            <person name="Niskanen T."/>
            <person name="Noordeloos M.E."/>
            <person name="Ohm R.A."/>
            <person name="Ortiz-Santana B."/>
            <person name="Ovrebo C."/>
            <person name="Racz N."/>
            <person name="Riley R."/>
            <person name="Savchenko A."/>
            <person name="Shiryaev A."/>
            <person name="Soop K."/>
            <person name="Spirin V."/>
            <person name="Szebenyi C."/>
            <person name="Tomsovsky M."/>
            <person name="Tulloss R.E."/>
            <person name="Uehling J."/>
            <person name="Grigoriev I.V."/>
            <person name="Vagvolgyi C."/>
            <person name="Papp T."/>
            <person name="Martin F.M."/>
            <person name="Miettinen O."/>
            <person name="Hibbett D.S."/>
            <person name="Nagy L.G."/>
        </authorList>
    </citation>
    <scope>NUCLEOTIDE SEQUENCE [LARGE SCALE GENOMIC DNA]</scope>
    <source>
        <strain evidence="3 4">CBS 962.96</strain>
    </source>
</reference>
<dbReference type="AlphaFoldDB" id="A0A4S8L7V5"/>
<keyword evidence="1" id="KW-0812">Transmembrane</keyword>
<dbReference type="InterPro" id="IPR012171">
    <property type="entry name" value="Fatty_acid_desaturase"/>
</dbReference>
<keyword evidence="1" id="KW-1133">Transmembrane helix</keyword>
<keyword evidence="1" id="KW-0472">Membrane</keyword>
<evidence type="ECO:0000259" key="2">
    <source>
        <dbReference type="Pfam" id="PF00487"/>
    </source>
</evidence>